<sequence>MAAERVFGQAKRLSGKSGGRVSGVFPERTRLSVAIALVVTPFFVVQQACAEWIDRYENVRPSGGSAPAYNIRDRWIDVSSGSSLMGFNEDGTELSSEAWPNIASGEGGVTSYRARFYTSWGIDDLDTPLSAVKGTGSTVYWDFLAPESSRIVATLDVGGSRSHWHSGLYGIYARKYTHKYDDGNGAAHFNFLSKETAILASNHNGLSGNVAAIRLEEGGSVSFWGQDELRADPALGMADTGLGVRKVSIAASNEYGGASGNVYGILNTRGDIHLGADTTRIEVFNKGVNRDGVAIGKDTVDIASHAIGIFNSGGVLENRSDLVIATGNAAVRQENGTGDGETVSTGEGVTVGLFNARYADQSEKPGFGSRGSRVDSTGSVTMDLQAKNEVFGLMQTHEETFSSFAGETRISASSTDAGAYGVFATEKTQAGFTGQLAYAVRSGAADAYGVLADKGARVTVNGGLKASVDRTQYDESLKKARAIEAWGGAQVMVNTEGRHLVEVDGDLHTAPEGTGGSGGSGNPGDLSAALSMNVDVLAWAIRDNGGIILRSAALAGRDEVPAGWRESARAADDASGLAGEREKITFVMDAAGSYLTGAANGNIDMTVSEATRWDVTADSRYAILRANGGTIDFYHPEKRYDDALPFQKMTVGDMVAPVARAGGTGSTFVMNTDMLSAGKTVMSYDGMTYFGGDLVSQGAIDPATGKFTANPVYRYRGQDVEVALSGMTVGEVKGTLEYERRYGDFLSVRSASGGAQTYAVRIHDPAVKNDRAYDDTVLKFATVPQNVTLVGQAVQHSPLFVYTPRIWRTEHHASGQSVYDEAGGRFVVKDDTRFTKAEYENLGLSETAADENGYVDYWLSGFRREVSEEGRTPVKAAAASFAGWRWWNENDTLLKRMGELRYSDGQDGAWARVIRSKHEDGGTYGFTGYTTILQIGADRREIGEKGMWRRGAALSWGETDTRFSQGKGENTNTSLTLYATWLGYKGHYLDLVVKGSRLRTDYETFGAFADHGVGRNWAASASAEYGRKKKVHADNWFVEPQLQVTYGHLWGGDYTTRQGIHVDQKDADSLVGRAGVVLSREFESEYRRPKRAYVKASALHEFMGRDRFMLRDAAGGSAGLANDMGGTWYEAGFGMNMVLKEGMHVYFDFERSFGGQVDMPWRVEGGVRVEF</sequence>
<dbReference type="SMART" id="SM00869">
    <property type="entry name" value="Autotransporter"/>
    <property type="match status" value="1"/>
</dbReference>
<dbReference type="HOGENOM" id="CLU_274052_0_0_4"/>
<evidence type="ECO:0000313" key="3">
    <source>
        <dbReference type="Proteomes" id="UP000003973"/>
    </source>
</evidence>
<dbReference type="InterPro" id="IPR036709">
    <property type="entry name" value="Autotransporte_beta_dom_sf"/>
</dbReference>
<reference evidence="2" key="1">
    <citation type="submission" date="2011-10" db="EMBL/GenBank/DDBJ databases">
        <title>The Genome Sequence of Oxalobacter formigenes HOxBLS.</title>
        <authorList>
            <consortium name="The Broad Institute Genome Sequencing Platform"/>
            <person name="Earl A."/>
            <person name="Ward D."/>
            <person name="Feldgarden M."/>
            <person name="Gevers D."/>
            <person name="Allison M.J."/>
            <person name="Humphrey S."/>
            <person name="Young S.K."/>
            <person name="Zeng Q."/>
            <person name="Gargeya S."/>
            <person name="Fitzgerald M."/>
            <person name="Haas B."/>
            <person name="Abouelleil A."/>
            <person name="Alvarado L."/>
            <person name="Arachchi H.M."/>
            <person name="Berlin A."/>
            <person name="Brown A."/>
            <person name="Chapman S.B."/>
            <person name="Chen Z."/>
            <person name="Dunbar C."/>
            <person name="Freedman E."/>
            <person name="Gearin G."/>
            <person name="Goldberg J."/>
            <person name="Griggs A."/>
            <person name="Gujja S."/>
            <person name="Heiman D."/>
            <person name="Howarth C."/>
            <person name="Larson L."/>
            <person name="Lui A."/>
            <person name="MacDonald P.J.P."/>
            <person name="Montmayeur A."/>
            <person name="Murphy C."/>
            <person name="Neiman D."/>
            <person name="Pearson M."/>
            <person name="Priest M."/>
            <person name="Roberts A."/>
            <person name="Saif S."/>
            <person name="Shea T."/>
            <person name="Shenoy N."/>
            <person name="Sisk P."/>
            <person name="Stolte C."/>
            <person name="Sykes S."/>
            <person name="Wortman J."/>
            <person name="Nusbaum C."/>
            <person name="Birren B."/>
        </authorList>
    </citation>
    <scope>NUCLEOTIDE SEQUENCE [LARGE SCALE GENOMIC DNA]</scope>
    <source>
        <strain evidence="2">HOxBLS</strain>
    </source>
</reference>
<organism evidence="2 3">
    <name type="scientific">Oxalobacter paraformigenes</name>
    <dbReference type="NCBI Taxonomy" id="556268"/>
    <lineage>
        <taxon>Bacteria</taxon>
        <taxon>Pseudomonadati</taxon>
        <taxon>Pseudomonadota</taxon>
        <taxon>Betaproteobacteria</taxon>
        <taxon>Burkholderiales</taxon>
        <taxon>Oxalobacteraceae</taxon>
        <taxon>Oxalobacter</taxon>
    </lineage>
</organism>
<accession>C3X3S6</accession>
<dbReference type="Gene3D" id="2.160.20.20">
    <property type="match status" value="1"/>
</dbReference>
<dbReference type="InterPro" id="IPR051551">
    <property type="entry name" value="Autotransporter_adhesion"/>
</dbReference>
<dbReference type="PROSITE" id="PS51208">
    <property type="entry name" value="AUTOTRANSPORTER"/>
    <property type="match status" value="1"/>
</dbReference>
<comment type="caution">
    <text evidence="2">The sequence shown here is derived from an EMBL/GenBank/DDBJ whole genome shotgun (WGS) entry which is preliminary data.</text>
</comment>
<dbReference type="NCBIfam" id="TIGR01414">
    <property type="entry name" value="autotrans_barl"/>
    <property type="match status" value="1"/>
</dbReference>
<dbReference type="PANTHER" id="PTHR35037:SF7">
    <property type="entry name" value="AUTOTRANSPORTER"/>
    <property type="match status" value="1"/>
</dbReference>
<dbReference type="Pfam" id="PF03797">
    <property type="entry name" value="Autotransporter"/>
    <property type="match status" value="1"/>
</dbReference>
<proteinExistence type="predicted"/>
<dbReference type="PRINTS" id="PR01484">
    <property type="entry name" value="PRTACTNFAMLY"/>
</dbReference>
<dbReference type="AlphaFoldDB" id="C3X3S6"/>
<dbReference type="Gene3D" id="2.40.128.130">
    <property type="entry name" value="Autotransporter beta-domain"/>
    <property type="match status" value="1"/>
</dbReference>
<dbReference type="GO" id="GO:0019867">
    <property type="term" value="C:outer membrane"/>
    <property type="evidence" value="ECO:0007669"/>
    <property type="project" value="InterPro"/>
</dbReference>
<dbReference type="InterPro" id="IPR005546">
    <property type="entry name" value="Autotransporte_beta"/>
</dbReference>
<dbReference type="eggNOG" id="COG3468">
    <property type="taxonomic scope" value="Bacteria"/>
</dbReference>
<dbReference type="PANTHER" id="PTHR35037">
    <property type="entry name" value="C-TERMINAL REGION OF AIDA-LIKE PROTEIN"/>
    <property type="match status" value="1"/>
</dbReference>
<evidence type="ECO:0000259" key="1">
    <source>
        <dbReference type="PROSITE" id="PS51208"/>
    </source>
</evidence>
<evidence type="ECO:0000313" key="2">
    <source>
        <dbReference type="EMBL" id="EEO27862.1"/>
    </source>
</evidence>
<dbReference type="InterPro" id="IPR006315">
    <property type="entry name" value="OM_autotransptr_brl_dom"/>
</dbReference>
<dbReference type="EMBL" id="ACDP02000014">
    <property type="protein sequence ID" value="EEO27862.1"/>
    <property type="molecule type" value="Genomic_DNA"/>
</dbReference>
<protein>
    <submittedName>
        <fullName evidence="2">Outer membrane autotransporter barrel domain-containing protein</fullName>
    </submittedName>
</protein>
<gene>
    <name evidence="2" type="ORF">OFAG_01015</name>
</gene>
<dbReference type="InterPro" id="IPR003991">
    <property type="entry name" value="Pertactin_virulence_factor"/>
</dbReference>
<dbReference type="Proteomes" id="UP000003973">
    <property type="component" value="Unassembled WGS sequence"/>
</dbReference>
<dbReference type="SUPFAM" id="SSF103515">
    <property type="entry name" value="Autotransporter"/>
    <property type="match status" value="1"/>
</dbReference>
<keyword evidence="3" id="KW-1185">Reference proteome</keyword>
<dbReference type="RefSeq" id="WP_005877148.1">
    <property type="nucleotide sequence ID" value="NZ_CABMNL010000001.1"/>
</dbReference>
<name>C3X3S6_9BURK</name>
<dbReference type="InterPro" id="IPR012332">
    <property type="entry name" value="Autotransporter_pectin_lyase_C"/>
</dbReference>
<feature type="domain" description="Autotransporter" evidence="1">
    <location>
        <begin position="902"/>
        <end position="1171"/>
    </location>
</feature>